<dbReference type="STRING" id="47427.A0A2H3DAJ3"/>
<protein>
    <submittedName>
        <fullName evidence="1">Uncharacterized protein</fullName>
    </submittedName>
</protein>
<evidence type="ECO:0000313" key="2">
    <source>
        <dbReference type="Proteomes" id="UP000217790"/>
    </source>
</evidence>
<dbReference type="OrthoDB" id="3251235at2759"/>
<keyword evidence="2" id="KW-1185">Reference proteome</keyword>
<dbReference type="AlphaFoldDB" id="A0A2H3DAJ3"/>
<gene>
    <name evidence="1" type="ORF">ARMGADRAFT_943477</name>
</gene>
<accession>A0A2H3DAJ3</accession>
<proteinExistence type="predicted"/>
<feature type="non-terminal residue" evidence="1">
    <location>
        <position position="1"/>
    </location>
</feature>
<dbReference type="EMBL" id="KZ293697">
    <property type="protein sequence ID" value="PBK84506.1"/>
    <property type="molecule type" value="Genomic_DNA"/>
</dbReference>
<reference evidence="2" key="1">
    <citation type="journal article" date="2017" name="Nat. Ecol. Evol.">
        <title>Genome expansion and lineage-specific genetic innovations in the forest pathogenic fungi Armillaria.</title>
        <authorList>
            <person name="Sipos G."/>
            <person name="Prasanna A.N."/>
            <person name="Walter M.C."/>
            <person name="O'Connor E."/>
            <person name="Balint B."/>
            <person name="Krizsan K."/>
            <person name="Kiss B."/>
            <person name="Hess J."/>
            <person name="Varga T."/>
            <person name="Slot J."/>
            <person name="Riley R."/>
            <person name="Boka B."/>
            <person name="Rigling D."/>
            <person name="Barry K."/>
            <person name="Lee J."/>
            <person name="Mihaltcheva S."/>
            <person name="LaButti K."/>
            <person name="Lipzen A."/>
            <person name="Waldron R."/>
            <person name="Moloney N.M."/>
            <person name="Sperisen C."/>
            <person name="Kredics L."/>
            <person name="Vagvoelgyi C."/>
            <person name="Patrignani A."/>
            <person name="Fitzpatrick D."/>
            <person name="Nagy I."/>
            <person name="Doyle S."/>
            <person name="Anderson J.B."/>
            <person name="Grigoriev I.V."/>
            <person name="Gueldener U."/>
            <person name="Muensterkoetter M."/>
            <person name="Nagy L.G."/>
        </authorList>
    </citation>
    <scope>NUCLEOTIDE SEQUENCE [LARGE SCALE GENOMIC DNA]</scope>
    <source>
        <strain evidence="2">Ar21-2</strain>
    </source>
</reference>
<organism evidence="1 2">
    <name type="scientific">Armillaria gallica</name>
    <name type="common">Bulbous honey fungus</name>
    <name type="synonym">Armillaria bulbosa</name>
    <dbReference type="NCBI Taxonomy" id="47427"/>
    <lineage>
        <taxon>Eukaryota</taxon>
        <taxon>Fungi</taxon>
        <taxon>Dikarya</taxon>
        <taxon>Basidiomycota</taxon>
        <taxon>Agaricomycotina</taxon>
        <taxon>Agaricomycetes</taxon>
        <taxon>Agaricomycetidae</taxon>
        <taxon>Agaricales</taxon>
        <taxon>Marasmiineae</taxon>
        <taxon>Physalacriaceae</taxon>
        <taxon>Armillaria</taxon>
    </lineage>
</organism>
<dbReference type="Proteomes" id="UP000217790">
    <property type="component" value="Unassembled WGS sequence"/>
</dbReference>
<evidence type="ECO:0000313" key="1">
    <source>
        <dbReference type="EMBL" id="PBK84506.1"/>
    </source>
</evidence>
<dbReference type="InParanoid" id="A0A2H3DAJ3"/>
<name>A0A2H3DAJ3_ARMGA</name>
<sequence length="63" mass="7213">NVILYMQSLGLDLLTFLDAISWGSHACTHDGDIKAAQTLVMNSRQLKHIPQRWWEPPTHVSRD</sequence>